<feature type="domain" description="Glutamine amidotransferase" evidence="14">
    <location>
        <begin position="5"/>
        <end position="198"/>
    </location>
</feature>
<comment type="catalytic activity">
    <reaction evidence="10 12">
        <text>5-[(5-phospho-1-deoxy-D-ribulos-1-ylimino)methylamino]-1-(5-phospho-beta-D-ribosyl)imidazole-4-carboxamide + L-glutamine = D-erythro-1-(imidazol-4-yl)glycerol 3-phosphate + 5-amino-1-(5-phospho-beta-D-ribosyl)imidazole-4-carboxamide + L-glutamate + H(+)</text>
        <dbReference type="Rhea" id="RHEA:24793"/>
        <dbReference type="ChEBI" id="CHEBI:15378"/>
        <dbReference type="ChEBI" id="CHEBI:29985"/>
        <dbReference type="ChEBI" id="CHEBI:58278"/>
        <dbReference type="ChEBI" id="CHEBI:58359"/>
        <dbReference type="ChEBI" id="CHEBI:58475"/>
        <dbReference type="ChEBI" id="CHEBI:58525"/>
        <dbReference type="EC" id="4.3.2.10"/>
    </reaction>
</comment>
<evidence type="ECO:0000256" key="1">
    <source>
        <dbReference type="ARBA" id="ARBA00004496"/>
    </source>
</evidence>
<evidence type="ECO:0000259" key="14">
    <source>
        <dbReference type="Pfam" id="PF00117"/>
    </source>
</evidence>
<feature type="active site" evidence="12 13">
    <location>
        <position position="185"/>
    </location>
</feature>
<dbReference type="GO" id="GO:0000107">
    <property type="term" value="F:imidazoleglycerol-phosphate synthase activity"/>
    <property type="evidence" value="ECO:0007669"/>
    <property type="project" value="UniProtKB-UniRule"/>
</dbReference>
<dbReference type="EMBL" id="JADINH010000031">
    <property type="protein sequence ID" value="MBO8415142.1"/>
    <property type="molecule type" value="Genomic_DNA"/>
</dbReference>
<dbReference type="InterPro" id="IPR029062">
    <property type="entry name" value="Class_I_gatase-like"/>
</dbReference>
<comment type="subcellular location">
    <subcellularLocation>
        <location evidence="1 12">Cytoplasm</location>
    </subcellularLocation>
</comment>
<evidence type="ECO:0000256" key="12">
    <source>
        <dbReference type="HAMAP-Rule" id="MF_00278"/>
    </source>
</evidence>
<dbReference type="SUPFAM" id="SSF52317">
    <property type="entry name" value="Class I glutamine amidotransferase-like"/>
    <property type="match status" value="1"/>
</dbReference>
<dbReference type="PROSITE" id="PS51273">
    <property type="entry name" value="GATASE_TYPE_1"/>
    <property type="match status" value="1"/>
</dbReference>
<accession>A0A9D9DA16</accession>
<comment type="function">
    <text evidence="12">IGPS catalyzes the conversion of PRFAR and glutamine to IGP, AICAR and glutamate. The HisH subunit catalyzes the hydrolysis of glutamine to glutamate and ammonia as part of the synthesis of IGP and AICAR. The resulting ammonia molecule is channeled to the active site of HisF.</text>
</comment>
<evidence type="ECO:0000313" key="16">
    <source>
        <dbReference type="Proteomes" id="UP000823631"/>
    </source>
</evidence>
<evidence type="ECO:0000256" key="13">
    <source>
        <dbReference type="PIRSR" id="PIRSR000495-1"/>
    </source>
</evidence>
<gene>
    <name evidence="12 15" type="primary">hisH</name>
    <name evidence="15" type="ORF">IAB19_02020</name>
</gene>
<dbReference type="CDD" id="cd01748">
    <property type="entry name" value="GATase1_IGP_Synthase"/>
    <property type="match status" value="1"/>
</dbReference>
<protein>
    <recommendedName>
        <fullName evidence="12">Imidazole glycerol phosphate synthase subunit HisH</fullName>
        <ecNumber evidence="12">4.3.2.10</ecNumber>
    </recommendedName>
    <alternativeName>
        <fullName evidence="12">IGP synthase glutaminase subunit</fullName>
        <ecNumber evidence="12">3.5.1.2</ecNumber>
    </alternativeName>
    <alternativeName>
        <fullName evidence="12">IGP synthase subunit HisH</fullName>
    </alternativeName>
    <alternativeName>
        <fullName evidence="12">ImGP synthase subunit HisH</fullName>
        <shortName evidence="12">IGPS subunit HisH</shortName>
    </alternativeName>
</protein>
<dbReference type="GO" id="GO:0004359">
    <property type="term" value="F:glutaminase activity"/>
    <property type="evidence" value="ECO:0007669"/>
    <property type="project" value="UniProtKB-EC"/>
</dbReference>
<evidence type="ECO:0000256" key="8">
    <source>
        <dbReference type="ARBA" id="ARBA00023102"/>
    </source>
</evidence>
<keyword evidence="7 12" id="KW-0315">Glutamine amidotransferase</keyword>
<evidence type="ECO:0000256" key="4">
    <source>
        <dbReference type="ARBA" id="ARBA00022490"/>
    </source>
</evidence>
<dbReference type="GO" id="GO:0000105">
    <property type="term" value="P:L-histidine biosynthetic process"/>
    <property type="evidence" value="ECO:0007669"/>
    <property type="project" value="UniProtKB-UniRule"/>
</dbReference>
<dbReference type="AlphaFoldDB" id="A0A9D9DA16"/>
<keyword evidence="9 12" id="KW-0456">Lyase</keyword>
<keyword evidence="6 12" id="KW-0378">Hydrolase</keyword>
<dbReference type="EC" id="3.5.1.2" evidence="12"/>
<dbReference type="FunFam" id="3.40.50.880:FF:000009">
    <property type="entry name" value="Imidazole glycerol phosphate synthase subunit HisH"/>
    <property type="match status" value="1"/>
</dbReference>
<evidence type="ECO:0000313" key="15">
    <source>
        <dbReference type="EMBL" id="MBO8415142.1"/>
    </source>
</evidence>
<evidence type="ECO:0000256" key="2">
    <source>
        <dbReference type="ARBA" id="ARBA00005091"/>
    </source>
</evidence>
<evidence type="ECO:0000256" key="11">
    <source>
        <dbReference type="ARBA" id="ARBA00049534"/>
    </source>
</evidence>
<keyword evidence="8 12" id="KW-0368">Histidine biosynthesis</keyword>
<dbReference type="Proteomes" id="UP000823631">
    <property type="component" value="Unassembled WGS sequence"/>
</dbReference>
<evidence type="ECO:0000256" key="6">
    <source>
        <dbReference type="ARBA" id="ARBA00022801"/>
    </source>
</evidence>
<comment type="subunit">
    <text evidence="3 12">Heterodimer of HisH and HisF.</text>
</comment>
<comment type="catalytic activity">
    <reaction evidence="11 12">
        <text>L-glutamine + H2O = L-glutamate + NH4(+)</text>
        <dbReference type="Rhea" id="RHEA:15889"/>
        <dbReference type="ChEBI" id="CHEBI:15377"/>
        <dbReference type="ChEBI" id="CHEBI:28938"/>
        <dbReference type="ChEBI" id="CHEBI:29985"/>
        <dbReference type="ChEBI" id="CHEBI:58359"/>
        <dbReference type="EC" id="3.5.1.2"/>
    </reaction>
</comment>
<dbReference type="InterPro" id="IPR017926">
    <property type="entry name" value="GATASE"/>
</dbReference>
<comment type="pathway">
    <text evidence="2 12">Amino-acid biosynthesis; L-histidine biosynthesis; L-histidine from 5-phospho-alpha-D-ribose 1-diphosphate: step 5/9.</text>
</comment>
<keyword evidence="4 12" id="KW-0963">Cytoplasm</keyword>
<comment type="caution">
    <text evidence="15">The sequence shown here is derived from an EMBL/GenBank/DDBJ whole genome shotgun (WGS) entry which is preliminary data.</text>
</comment>
<dbReference type="GO" id="GO:0005737">
    <property type="term" value="C:cytoplasm"/>
    <property type="evidence" value="ECO:0007669"/>
    <property type="project" value="UniProtKB-SubCell"/>
</dbReference>
<sequence>MRLFIIDTKACNLNSVVQALKRLNLEPEVSNDPAELKHADKYILPGVGTASAVMDGIEKFQLKDLILNTKKPLLGICLGMQVQALSSAEVPLECTDREIQTLGIIKAKVQKIDSHGLRLPHMGWNTVEHNEHPLFAGIPQDSYFYFVHSYCIPVCENTIGRSEYGMPFSAAVAKDNFMGVQFHPEKSGAIGAKLLQNFIEL</sequence>
<evidence type="ECO:0000256" key="10">
    <source>
        <dbReference type="ARBA" id="ARBA00047838"/>
    </source>
</evidence>
<dbReference type="GO" id="GO:0016829">
    <property type="term" value="F:lyase activity"/>
    <property type="evidence" value="ECO:0007669"/>
    <property type="project" value="UniProtKB-KW"/>
</dbReference>
<dbReference type="PIRSF" id="PIRSF000495">
    <property type="entry name" value="Amidotransf_hisH"/>
    <property type="match status" value="1"/>
</dbReference>
<evidence type="ECO:0000256" key="7">
    <source>
        <dbReference type="ARBA" id="ARBA00022962"/>
    </source>
</evidence>
<feature type="active site" description="Nucleophile" evidence="12 13">
    <location>
        <position position="77"/>
    </location>
</feature>
<dbReference type="InterPro" id="IPR010139">
    <property type="entry name" value="Imidazole-glycPsynth_HisH"/>
</dbReference>
<organism evidence="15 16">
    <name type="scientific">Candidatus Avisuccinivibrio stercorigallinarum</name>
    <dbReference type="NCBI Taxonomy" id="2840704"/>
    <lineage>
        <taxon>Bacteria</taxon>
        <taxon>Pseudomonadati</taxon>
        <taxon>Pseudomonadota</taxon>
        <taxon>Gammaproteobacteria</taxon>
        <taxon>Aeromonadales</taxon>
        <taxon>Succinivibrionaceae</taxon>
        <taxon>Succinivibrionaceae incertae sedis</taxon>
        <taxon>Candidatus Avisuccinivibrio</taxon>
    </lineage>
</organism>
<dbReference type="NCBIfam" id="TIGR01855">
    <property type="entry name" value="IMP_synth_hisH"/>
    <property type="match status" value="1"/>
</dbReference>
<feature type="active site" evidence="12 13">
    <location>
        <position position="183"/>
    </location>
</feature>
<name>A0A9D9DA16_9GAMM</name>
<keyword evidence="5 12" id="KW-0028">Amino-acid biosynthesis</keyword>
<dbReference type="Pfam" id="PF00117">
    <property type="entry name" value="GATase"/>
    <property type="match status" value="1"/>
</dbReference>
<proteinExistence type="inferred from homology"/>
<dbReference type="PANTHER" id="PTHR42701">
    <property type="entry name" value="IMIDAZOLE GLYCEROL PHOSPHATE SYNTHASE SUBUNIT HISH"/>
    <property type="match status" value="1"/>
</dbReference>
<reference evidence="15" key="1">
    <citation type="submission" date="2020-10" db="EMBL/GenBank/DDBJ databases">
        <authorList>
            <person name="Gilroy R."/>
        </authorList>
    </citation>
    <scope>NUCLEOTIDE SEQUENCE</scope>
    <source>
        <strain evidence="15">17213</strain>
    </source>
</reference>
<evidence type="ECO:0000256" key="3">
    <source>
        <dbReference type="ARBA" id="ARBA00011152"/>
    </source>
</evidence>
<evidence type="ECO:0000256" key="9">
    <source>
        <dbReference type="ARBA" id="ARBA00023239"/>
    </source>
</evidence>
<dbReference type="Gene3D" id="3.40.50.880">
    <property type="match status" value="1"/>
</dbReference>
<dbReference type="HAMAP" id="MF_00278">
    <property type="entry name" value="HisH"/>
    <property type="match status" value="1"/>
</dbReference>
<reference evidence="15" key="2">
    <citation type="journal article" date="2021" name="PeerJ">
        <title>Extensive microbial diversity within the chicken gut microbiome revealed by metagenomics and culture.</title>
        <authorList>
            <person name="Gilroy R."/>
            <person name="Ravi A."/>
            <person name="Getino M."/>
            <person name="Pursley I."/>
            <person name="Horton D.L."/>
            <person name="Alikhan N.F."/>
            <person name="Baker D."/>
            <person name="Gharbi K."/>
            <person name="Hall N."/>
            <person name="Watson M."/>
            <person name="Adriaenssens E.M."/>
            <person name="Foster-Nyarko E."/>
            <person name="Jarju S."/>
            <person name="Secka A."/>
            <person name="Antonio M."/>
            <person name="Oren A."/>
            <person name="Chaudhuri R.R."/>
            <person name="La Ragione R."/>
            <person name="Hildebrand F."/>
            <person name="Pallen M.J."/>
        </authorList>
    </citation>
    <scope>NUCLEOTIDE SEQUENCE</scope>
    <source>
        <strain evidence="15">17213</strain>
    </source>
</reference>
<evidence type="ECO:0000256" key="5">
    <source>
        <dbReference type="ARBA" id="ARBA00022605"/>
    </source>
</evidence>
<dbReference type="EC" id="4.3.2.10" evidence="12"/>
<dbReference type="PANTHER" id="PTHR42701:SF1">
    <property type="entry name" value="IMIDAZOLE GLYCEROL PHOSPHATE SYNTHASE SUBUNIT HISH"/>
    <property type="match status" value="1"/>
</dbReference>